<evidence type="ECO:0000313" key="3">
    <source>
        <dbReference type="EMBL" id="ANQ06186.1"/>
    </source>
</evidence>
<name>A0A1B1DTQ9_9APIC</name>
<dbReference type="VEuPathDB" id="PlasmoDB:PCOAH_00005530"/>
<feature type="region of interest" description="Disordered" evidence="1">
    <location>
        <begin position="205"/>
        <end position="269"/>
    </location>
</feature>
<proteinExistence type="predicted"/>
<dbReference type="EMBL" id="CP016241">
    <property type="protein sequence ID" value="ANQ06186.1"/>
    <property type="molecule type" value="Genomic_DNA"/>
</dbReference>
<accession>A0A1B1DTQ9</accession>
<evidence type="ECO:0000313" key="4">
    <source>
        <dbReference type="Proteomes" id="UP000092716"/>
    </source>
</evidence>
<keyword evidence="2" id="KW-1133">Transmembrane helix</keyword>
<dbReference type="RefSeq" id="XP_019912881.1">
    <property type="nucleotide sequence ID" value="XM_020057364.1"/>
</dbReference>
<dbReference type="GeneID" id="30907276"/>
<keyword evidence="2" id="KW-0812">Transmembrane</keyword>
<dbReference type="Proteomes" id="UP000092716">
    <property type="component" value="Chromosome 3"/>
</dbReference>
<feature type="compositionally biased region" description="Polar residues" evidence="1">
    <location>
        <begin position="249"/>
        <end position="269"/>
    </location>
</feature>
<keyword evidence="4" id="KW-1185">Reference proteome</keyword>
<keyword evidence="2" id="KW-0472">Membrane</keyword>
<dbReference type="OrthoDB" id="383226at2759"/>
<evidence type="ECO:0000256" key="2">
    <source>
        <dbReference type="SAM" id="Phobius"/>
    </source>
</evidence>
<dbReference type="InterPro" id="IPR008780">
    <property type="entry name" value="Plasmodium_Vir"/>
</dbReference>
<gene>
    <name evidence="3" type="ORF">PCOAH_00005530</name>
</gene>
<evidence type="ECO:0000256" key="1">
    <source>
        <dbReference type="SAM" id="MobiDB-lite"/>
    </source>
</evidence>
<feature type="transmembrane region" description="Helical" evidence="2">
    <location>
        <begin position="279"/>
        <end position="299"/>
    </location>
</feature>
<sequence>MTKVDLCSEDDLPSRRIYAAFEQKYGDKQTCEHNSSWTEQMRTILEGNLRGIFKDEGEYAKEITQAWCHVSKMNTTSQSPCSVICDFFYFWLGNMLYDKWKGTASFKAIMENMYTKLQGFNNQCSYETIDNTDDTTLFKERKTIFDYYYDYRTIWKGINASKGSCTQVYNSYLEAADSAYRQLEASADSDNDDFCTKIVNKIGDGKNKIPPPSQLQSKALSDGGKELPPGGEDGDGGGKDLLSCFTPKSKPNPNPNQAGSSGSFSDADNGSASSAMAPAAFSSGALAAVALPTMLFFLYKVILHNYNI</sequence>
<organism evidence="3 4">
    <name type="scientific">Plasmodium coatneyi</name>
    <dbReference type="NCBI Taxonomy" id="208452"/>
    <lineage>
        <taxon>Eukaryota</taxon>
        <taxon>Sar</taxon>
        <taxon>Alveolata</taxon>
        <taxon>Apicomplexa</taxon>
        <taxon>Aconoidasida</taxon>
        <taxon>Haemosporida</taxon>
        <taxon>Plasmodiidae</taxon>
        <taxon>Plasmodium</taxon>
    </lineage>
</organism>
<dbReference type="Pfam" id="PF05795">
    <property type="entry name" value="Plasmodium_Vir"/>
    <property type="match status" value="1"/>
</dbReference>
<reference evidence="4" key="1">
    <citation type="submission" date="2016-06" db="EMBL/GenBank/DDBJ databases">
        <title>First high quality genome sequence of Plasmodium coatneyi using continuous long reads from single molecule, real-time sequencing.</title>
        <authorList>
            <person name="Chien J.-T."/>
            <person name="Pakala S.B."/>
            <person name="Geraldo J.A."/>
            <person name="Lapp S.A."/>
            <person name="Barnwell J.W."/>
            <person name="Kissinger J.C."/>
            <person name="Galinski M.R."/>
            <person name="Humphrey J.C."/>
        </authorList>
    </citation>
    <scope>NUCLEOTIDE SEQUENCE [LARGE SCALE GENOMIC DNA]</scope>
    <source>
        <strain evidence="4">Hackeri</strain>
    </source>
</reference>
<protein>
    <submittedName>
        <fullName evidence="3">KIR protein</fullName>
    </submittedName>
</protein>
<dbReference type="AlphaFoldDB" id="A0A1B1DTQ9"/>
<dbReference type="KEGG" id="pcot:PCOAH_00005530"/>